<evidence type="ECO:0000256" key="1">
    <source>
        <dbReference type="SAM" id="MobiDB-lite"/>
    </source>
</evidence>
<protein>
    <submittedName>
        <fullName evidence="2">Leucine rich repeat containing 75A</fullName>
    </submittedName>
</protein>
<feature type="compositionally biased region" description="Basic and acidic residues" evidence="1">
    <location>
        <begin position="355"/>
        <end position="381"/>
    </location>
</feature>
<sequence>MGTKQTKGAGPEAGASPQHAPWKRTPTKERGDIFASLMLRSGDRLGRGGTPPPYQRRIGMIQEMMMMAKQGKQDEATEMLKTLRQDLGMESTSLDDVLYRYASFRNLVDPITHDLIISLARYIHCPKARQSETPGIAGKFRVTVEKKGRARGRKNGGKSGQEKGEQILYIKMEGDALTSMEKVCRQLTYHLSPHSRWRRQGLLKRKPQACLKAVLAMPPAGDTLDLSGIPLVARDMERLSAYLQRHAARVRSLELGFTELTDEAFLLLLPALAALPSLETLALNGNRLTRTILRELTDALKDPGSFPSVTWIDLGNNVDIFSLPQPFLVGLRKRCPKQGNLPTILEFGESQASEPESRADGDDAADEGTRTESTGELRSEVEGEIDAEMEIEEMMEELRDFDREVQGREDEMEEDSMWTLEERGKGKEVVKEQSKAERAAKAEEEDDTQSGSSQLSCSSQSQQSSSQAVRVKGDAEDQVVVHSSNQT</sequence>
<dbReference type="CTD" id="388341"/>
<reference evidence="2" key="2">
    <citation type="submission" date="2025-08" db="UniProtKB">
        <authorList>
            <consortium name="Ensembl"/>
        </authorList>
    </citation>
    <scope>IDENTIFICATION</scope>
</reference>
<dbReference type="Ensembl" id="ENSSFOT00015042807.1">
    <property type="protein sequence ID" value="ENSSFOP00015071363.1"/>
    <property type="gene ID" value="ENSSFOG00015027116.1"/>
</dbReference>
<dbReference type="KEGG" id="sfm:108933479"/>
<dbReference type="Proteomes" id="UP000694397">
    <property type="component" value="Chromosome 10"/>
</dbReference>
<dbReference type="PANTHER" id="PTHR39654:SF3">
    <property type="entry name" value="LEUCINE RICH REPEAT CONTAINING 75A"/>
    <property type="match status" value="1"/>
</dbReference>
<evidence type="ECO:0000313" key="2">
    <source>
        <dbReference type="Ensembl" id="ENSSFOP00015071363.1"/>
    </source>
</evidence>
<name>A0A8C9WBD0_SCLFO</name>
<evidence type="ECO:0000313" key="3">
    <source>
        <dbReference type="Proteomes" id="UP000694397"/>
    </source>
</evidence>
<dbReference type="OrthoDB" id="9979103at2759"/>
<reference evidence="2" key="3">
    <citation type="submission" date="2025-09" db="UniProtKB">
        <authorList>
            <consortium name="Ensembl"/>
        </authorList>
    </citation>
    <scope>IDENTIFICATION</scope>
</reference>
<dbReference type="InterPro" id="IPR032675">
    <property type="entry name" value="LRR_dom_sf"/>
</dbReference>
<keyword evidence="3" id="KW-1185">Reference proteome</keyword>
<dbReference type="PANTHER" id="PTHR39654">
    <property type="entry name" value="LEUCINE-RICH REPEAT-CONTAINING PROTEIN 75A-LIKE ISOFORM X1"/>
    <property type="match status" value="1"/>
</dbReference>
<feature type="region of interest" description="Disordered" evidence="1">
    <location>
        <begin position="401"/>
        <end position="487"/>
    </location>
</feature>
<accession>A0A8C9WBD0</accession>
<dbReference type="RefSeq" id="XP_018606089.1">
    <property type="nucleotide sequence ID" value="XM_018750573.2"/>
</dbReference>
<dbReference type="GeneID" id="108933479"/>
<feature type="region of interest" description="Disordered" evidence="1">
    <location>
        <begin position="347"/>
        <end position="387"/>
    </location>
</feature>
<dbReference type="GeneTree" id="ENSGT00940000161370"/>
<dbReference type="AlphaFoldDB" id="A0A8C9WBD0"/>
<reference evidence="2 3" key="1">
    <citation type="submission" date="2019-04" db="EMBL/GenBank/DDBJ databases">
        <authorList>
            <consortium name="Wellcome Sanger Institute Data Sharing"/>
        </authorList>
    </citation>
    <scope>NUCLEOTIDE SEQUENCE [LARGE SCALE GENOMIC DNA]</scope>
</reference>
<dbReference type="SUPFAM" id="SSF52047">
    <property type="entry name" value="RNI-like"/>
    <property type="match status" value="1"/>
</dbReference>
<feature type="region of interest" description="Disordered" evidence="1">
    <location>
        <begin position="1"/>
        <end position="27"/>
    </location>
</feature>
<feature type="compositionally biased region" description="Low complexity" evidence="1">
    <location>
        <begin position="449"/>
        <end position="467"/>
    </location>
</feature>
<gene>
    <name evidence="2" type="primary">LRRC75A</name>
    <name evidence="2" type="synonym">lrrc75a</name>
</gene>
<dbReference type="Gene3D" id="3.80.10.10">
    <property type="entry name" value="Ribonuclease Inhibitor"/>
    <property type="match status" value="1"/>
</dbReference>
<organism evidence="2 3">
    <name type="scientific">Scleropages formosus</name>
    <name type="common">Asian bonytongue</name>
    <name type="synonym">Osteoglossum formosum</name>
    <dbReference type="NCBI Taxonomy" id="113540"/>
    <lineage>
        <taxon>Eukaryota</taxon>
        <taxon>Metazoa</taxon>
        <taxon>Chordata</taxon>
        <taxon>Craniata</taxon>
        <taxon>Vertebrata</taxon>
        <taxon>Euteleostomi</taxon>
        <taxon>Actinopterygii</taxon>
        <taxon>Neopterygii</taxon>
        <taxon>Teleostei</taxon>
        <taxon>Osteoglossocephala</taxon>
        <taxon>Osteoglossomorpha</taxon>
        <taxon>Osteoglossiformes</taxon>
        <taxon>Osteoglossidae</taxon>
        <taxon>Scleropages</taxon>
    </lineage>
</organism>
<feature type="compositionally biased region" description="Basic and acidic residues" evidence="1">
    <location>
        <begin position="420"/>
        <end position="442"/>
    </location>
</feature>
<proteinExistence type="predicted"/>